<dbReference type="PANTHER" id="PTHR43222">
    <property type="entry name" value="NUDIX HYDROLASE 23"/>
    <property type="match status" value="1"/>
</dbReference>
<dbReference type="InterPro" id="IPR029401">
    <property type="entry name" value="Nudix_N"/>
</dbReference>
<feature type="region of interest" description="Disordered" evidence="2">
    <location>
        <begin position="41"/>
        <end position="73"/>
    </location>
</feature>
<dbReference type="Pfam" id="PF00293">
    <property type="entry name" value="NUDIX"/>
    <property type="match status" value="1"/>
</dbReference>
<protein>
    <recommendedName>
        <fullName evidence="3">Nudix hydrolase domain-containing protein</fullName>
    </recommendedName>
</protein>
<name>A0AAW1PD24_9CHLO</name>
<dbReference type="PANTHER" id="PTHR43222:SF2">
    <property type="entry name" value="NUDIX HYDROLASE 23, CHLOROPLASTIC"/>
    <property type="match status" value="1"/>
</dbReference>
<feature type="compositionally biased region" description="Polar residues" evidence="2">
    <location>
        <begin position="41"/>
        <end position="59"/>
    </location>
</feature>
<dbReference type="EMBL" id="JALJOR010000013">
    <property type="protein sequence ID" value="KAK9806792.1"/>
    <property type="molecule type" value="Genomic_DNA"/>
</dbReference>
<dbReference type="Gene3D" id="3.90.79.10">
    <property type="entry name" value="Nucleoside Triphosphate Pyrophosphohydrolase"/>
    <property type="match status" value="1"/>
</dbReference>
<feature type="domain" description="Nudix hydrolase" evidence="3">
    <location>
        <begin position="112"/>
        <end position="236"/>
    </location>
</feature>
<keyword evidence="1" id="KW-0378">Hydrolase</keyword>
<keyword evidence="5" id="KW-1185">Reference proteome</keyword>
<evidence type="ECO:0000256" key="1">
    <source>
        <dbReference type="ARBA" id="ARBA00022801"/>
    </source>
</evidence>
<comment type="caution">
    <text evidence="4">The sequence shown here is derived from an EMBL/GenBank/DDBJ whole genome shotgun (WGS) entry which is preliminary data.</text>
</comment>
<evidence type="ECO:0000256" key="2">
    <source>
        <dbReference type="SAM" id="MobiDB-lite"/>
    </source>
</evidence>
<dbReference type="AlphaFoldDB" id="A0AAW1PD24"/>
<dbReference type="Proteomes" id="UP001489004">
    <property type="component" value="Unassembled WGS sequence"/>
</dbReference>
<sequence>MHLHTLQGWAGLHTGSVFCKVINRLRQNSALHRMQQLSRVQQHPTYSASQPTGSAVTASAQPAKPKARPPKPTQLRSHFCRMCGGKLELAIPSTEAEWRHVCGSCGYVDYFNPKMVVGCIVEHEGKILLCRRAIEPCCGLWTLPAGYMELSESSVEGAVRETFEEANARVEVVAPYSHFDIPIIGQAYILFRAKLLEPYTFGPGEESLETLLFRPEEIPFEQIAFSSIAVALRHYVEDLQRGKFHIHHGVIDKRPGSGPNDPNSFVLRNHISIPTELPTQSRL</sequence>
<dbReference type="GO" id="GO:0016787">
    <property type="term" value="F:hydrolase activity"/>
    <property type="evidence" value="ECO:0007669"/>
    <property type="project" value="UniProtKB-KW"/>
</dbReference>
<dbReference type="InterPro" id="IPR000086">
    <property type="entry name" value="NUDIX_hydrolase_dom"/>
</dbReference>
<dbReference type="SUPFAM" id="SSF55811">
    <property type="entry name" value="Nudix"/>
    <property type="match status" value="1"/>
</dbReference>
<accession>A0AAW1PD24</accession>
<dbReference type="CDD" id="cd04511">
    <property type="entry name" value="NUDIX_Hydrolase"/>
    <property type="match status" value="1"/>
</dbReference>
<dbReference type="PROSITE" id="PS51462">
    <property type="entry name" value="NUDIX"/>
    <property type="match status" value="1"/>
</dbReference>
<dbReference type="InterPro" id="IPR015797">
    <property type="entry name" value="NUDIX_hydrolase-like_dom_sf"/>
</dbReference>
<dbReference type="Pfam" id="PF14803">
    <property type="entry name" value="Zn_ribbon_Nudix"/>
    <property type="match status" value="1"/>
</dbReference>
<dbReference type="InterPro" id="IPR020084">
    <property type="entry name" value="NUDIX_hydrolase_CS"/>
</dbReference>
<evidence type="ECO:0000313" key="5">
    <source>
        <dbReference type="Proteomes" id="UP001489004"/>
    </source>
</evidence>
<proteinExistence type="predicted"/>
<gene>
    <name evidence="4" type="ORF">WJX72_002881</name>
</gene>
<dbReference type="Gene3D" id="2.20.70.10">
    <property type="match status" value="1"/>
</dbReference>
<evidence type="ECO:0000259" key="3">
    <source>
        <dbReference type="PROSITE" id="PS51462"/>
    </source>
</evidence>
<reference evidence="4 5" key="1">
    <citation type="journal article" date="2024" name="Nat. Commun.">
        <title>Phylogenomics reveals the evolutionary origins of lichenization in chlorophyte algae.</title>
        <authorList>
            <person name="Puginier C."/>
            <person name="Libourel C."/>
            <person name="Otte J."/>
            <person name="Skaloud P."/>
            <person name="Haon M."/>
            <person name="Grisel S."/>
            <person name="Petersen M."/>
            <person name="Berrin J.G."/>
            <person name="Delaux P.M."/>
            <person name="Dal Grande F."/>
            <person name="Keller J."/>
        </authorList>
    </citation>
    <scope>NUCLEOTIDE SEQUENCE [LARGE SCALE GENOMIC DNA]</scope>
    <source>
        <strain evidence="4 5">SAG 2043</strain>
    </source>
</reference>
<evidence type="ECO:0000313" key="4">
    <source>
        <dbReference type="EMBL" id="KAK9806792.1"/>
    </source>
</evidence>
<organism evidence="4 5">
    <name type="scientific">[Myrmecia] bisecta</name>
    <dbReference type="NCBI Taxonomy" id="41462"/>
    <lineage>
        <taxon>Eukaryota</taxon>
        <taxon>Viridiplantae</taxon>
        <taxon>Chlorophyta</taxon>
        <taxon>core chlorophytes</taxon>
        <taxon>Trebouxiophyceae</taxon>
        <taxon>Trebouxiales</taxon>
        <taxon>Trebouxiaceae</taxon>
        <taxon>Myrmecia</taxon>
    </lineage>
</organism>
<dbReference type="PROSITE" id="PS00893">
    <property type="entry name" value="NUDIX_BOX"/>
    <property type="match status" value="1"/>
</dbReference>